<keyword evidence="3" id="KW-1185">Reference proteome</keyword>
<dbReference type="Gramene" id="novel_model_1910_5bd9a17a">
    <property type="protein sequence ID" value="cds.novel_model_1910_5bd9a17a"/>
    <property type="gene ID" value="novel_gene_1048_5bd9a17a"/>
</dbReference>
<protein>
    <submittedName>
        <fullName evidence="2">Uncharacterized protein</fullName>
    </submittedName>
</protein>
<keyword evidence="1" id="KW-0812">Transmembrane</keyword>
<dbReference type="Proteomes" id="UP000596661">
    <property type="component" value="Chromosome 1"/>
</dbReference>
<proteinExistence type="predicted"/>
<evidence type="ECO:0000256" key="1">
    <source>
        <dbReference type="SAM" id="Phobius"/>
    </source>
</evidence>
<accession>A0A803QVK4</accession>
<keyword evidence="1" id="KW-1133">Transmembrane helix</keyword>
<keyword evidence="1" id="KW-0472">Membrane</keyword>
<feature type="transmembrane region" description="Helical" evidence="1">
    <location>
        <begin position="32"/>
        <end position="49"/>
    </location>
</feature>
<organism evidence="2 3">
    <name type="scientific">Cannabis sativa</name>
    <name type="common">Hemp</name>
    <name type="synonym">Marijuana</name>
    <dbReference type="NCBI Taxonomy" id="3483"/>
    <lineage>
        <taxon>Eukaryota</taxon>
        <taxon>Viridiplantae</taxon>
        <taxon>Streptophyta</taxon>
        <taxon>Embryophyta</taxon>
        <taxon>Tracheophyta</taxon>
        <taxon>Spermatophyta</taxon>
        <taxon>Magnoliopsida</taxon>
        <taxon>eudicotyledons</taxon>
        <taxon>Gunneridae</taxon>
        <taxon>Pentapetalae</taxon>
        <taxon>rosids</taxon>
        <taxon>fabids</taxon>
        <taxon>Rosales</taxon>
        <taxon>Cannabaceae</taxon>
        <taxon>Cannabis</taxon>
    </lineage>
</organism>
<dbReference type="AlphaFoldDB" id="A0A803QVK4"/>
<dbReference type="EnsemblPlants" id="novel_model_1910_5bd9a17a">
    <property type="protein sequence ID" value="cds.novel_model_1910_5bd9a17a"/>
    <property type="gene ID" value="novel_gene_1048_5bd9a17a"/>
</dbReference>
<dbReference type="EMBL" id="UZAU01000059">
    <property type="status" value="NOT_ANNOTATED_CDS"/>
    <property type="molecule type" value="Genomic_DNA"/>
</dbReference>
<reference evidence="2" key="2">
    <citation type="submission" date="2021-03" db="UniProtKB">
        <authorList>
            <consortium name="EnsemblPlants"/>
        </authorList>
    </citation>
    <scope>IDENTIFICATION</scope>
</reference>
<evidence type="ECO:0000313" key="2">
    <source>
        <dbReference type="EnsemblPlants" id="cds.novel_model_1910_5bd9a17a"/>
    </source>
</evidence>
<name>A0A803QVK4_CANSA</name>
<reference evidence="2" key="1">
    <citation type="submission" date="2018-11" db="EMBL/GenBank/DDBJ databases">
        <authorList>
            <person name="Grassa J C."/>
        </authorList>
    </citation>
    <scope>NUCLEOTIDE SEQUENCE [LARGE SCALE GENOMIC DNA]</scope>
</reference>
<evidence type="ECO:0000313" key="3">
    <source>
        <dbReference type="Proteomes" id="UP000596661"/>
    </source>
</evidence>
<sequence length="63" mass="7748">MCNFFLHAFSIFFSHFQFRSLRYSFPVDFAELIVVFFSLWFHFGFFKVLKRGSIFIFMVQLMQ</sequence>